<dbReference type="SUPFAM" id="SSF55874">
    <property type="entry name" value="ATPase domain of HSP90 chaperone/DNA topoisomerase II/histidine kinase"/>
    <property type="match status" value="1"/>
</dbReference>
<dbReference type="Gene3D" id="3.30.565.10">
    <property type="entry name" value="Histidine kinase-like ATPase, C-terminal domain"/>
    <property type="match status" value="1"/>
</dbReference>
<keyword evidence="6" id="KW-1185">Reference proteome</keyword>
<comment type="similarity">
    <text evidence="1">Belongs to the heat shock protein 90 family.</text>
</comment>
<dbReference type="InterPro" id="IPR019805">
    <property type="entry name" value="Heat_shock_protein_90_CS"/>
</dbReference>
<evidence type="ECO:0008006" key="7">
    <source>
        <dbReference type="Google" id="ProtNLM"/>
    </source>
</evidence>
<evidence type="ECO:0000256" key="3">
    <source>
        <dbReference type="ARBA" id="ARBA00022840"/>
    </source>
</evidence>
<sequence length="140" mass="15668">MSATAKSYEFQAETTQLLNLMINSLYTHKDIFLRELISNASDALDRLRFESLTDSKILFDSEKLEILIQTDAENHTLTISDNGIGMSQDEIINNIGTIAKSGTSELRDEIGKADYQEQVFKLIGQFGVGFYSAFMVADKV</sequence>
<dbReference type="PANTHER" id="PTHR11528">
    <property type="entry name" value="HEAT SHOCK PROTEIN 90 FAMILY MEMBER"/>
    <property type="match status" value="1"/>
</dbReference>
<dbReference type="GO" id="GO:0051082">
    <property type="term" value="F:unfolded protein binding"/>
    <property type="evidence" value="ECO:0007669"/>
    <property type="project" value="InterPro"/>
</dbReference>
<accession>A0AAV2ITT4</accession>
<dbReference type="PROSITE" id="PS00298">
    <property type="entry name" value="HSP90"/>
    <property type="match status" value="1"/>
</dbReference>
<dbReference type="InterPro" id="IPR036890">
    <property type="entry name" value="HATPase_C_sf"/>
</dbReference>
<dbReference type="InterPro" id="IPR020575">
    <property type="entry name" value="Hsp90_N"/>
</dbReference>
<reference evidence="5 6" key="1">
    <citation type="submission" date="2024-04" db="EMBL/GenBank/DDBJ databases">
        <authorList>
            <consortium name="Genoscope - CEA"/>
            <person name="William W."/>
        </authorList>
    </citation>
    <scope>NUCLEOTIDE SEQUENCE [LARGE SCALE GENOMIC DNA]</scope>
</reference>
<evidence type="ECO:0000256" key="1">
    <source>
        <dbReference type="ARBA" id="ARBA00008239"/>
    </source>
</evidence>
<name>A0AAV2ITT4_LYMST</name>
<evidence type="ECO:0000313" key="5">
    <source>
        <dbReference type="EMBL" id="CAL1549102.1"/>
    </source>
</evidence>
<proteinExistence type="inferred from homology"/>
<protein>
    <recommendedName>
        <fullName evidence="7">Molecular chaperone HtpG</fullName>
    </recommendedName>
</protein>
<feature type="non-terminal residue" evidence="5">
    <location>
        <position position="140"/>
    </location>
</feature>
<dbReference type="GO" id="GO:0016887">
    <property type="term" value="F:ATP hydrolysis activity"/>
    <property type="evidence" value="ECO:0007669"/>
    <property type="project" value="InterPro"/>
</dbReference>
<keyword evidence="4" id="KW-0143">Chaperone</keyword>
<evidence type="ECO:0000313" key="6">
    <source>
        <dbReference type="Proteomes" id="UP001497497"/>
    </source>
</evidence>
<dbReference type="InterPro" id="IPR001404">
    <property type="entry name" value="Hsp90_fam"/>
</dbReference>
<dbReference type="GO" id="GO:0005524">
    <property type="term" value="F:ATP binding"/>
    <property type="evidence" value="ECO:0007669"/>
    <property type="project" value="UniProtKB-KW"/>
</dbReference>
<gene>
    <name evidence="5" type="ORF">GSLYS_00022419001</name>
</gene>
<keyword evidence="2" id="KW-0547">Nucleotide-binding</keyword>
<evidence type="ECO:0000256" key="2">
    <source>
        <dbReference type="ARBA" id="ARBA00022741"/>
    </source>
</evidence>
<dbReference type="Pfam" id="PF13589">
    <property type="entry name" value="HATPase_c_3"/>
    <property type="match status" value="1"/>
</dbReference>
<dbReference type="AlphaFoldDB" id="A0AAV2ITT4"/>
<keyword evidence="3" id="KW-0067">ATP-binding</keyword>
<evidence type="ECO:0000256" key="4">
    <source>
        <dbReference type="ARBA" id="ARBA00023186"/>
    </source>
</evidence>
<dbReference type="PRINTS" id="PR00775">
    <property type="entry name" value="HEATSHOCK90"/>
</dbReference>
<comment type="caution">
    <text evidence="5">The sequence shown here is derived from an EMBL/GenBank/DDBJ whole genome shotgun (WGS) entry which is preliminary data.</text>
</comment>
<dbReference type="Proteomes" id="UP001497497">
    <property type="component" value="Unassembled WGS sequence"/>
</dbReference>
<dbReference type="GO" id="GO:0140662">
    <property type="term" value="F:ATP-dependent protein folding chaperone"/>
    <property type="evidence" value="ECO:0007669"/>
    <property type="project" value="InterPro"/>
</dbReference>
<dbReference type="EMBL" id="CAXITT010004072">
    <property type="protein sequence ID" value="CAL1549102.1"/>
    <property type="molecule type" value="Genomic_DNA"/>
</dbReference>
<organism evidence="5 6">
    <name type="scientific">Lymnaea stagnalis</name>
    <name type="common">Great pond snail</name>
    <name type="synonym">Helix stagnalis</name>
    <dbReference type="NCBI Taxonomy" id="6523"/>
    <lineage>
        <taxon>Eukaryota</taxon>
        <taxon>Metazoa</taxon>
        <taxon>Spiralia</taxon>
        <taxon>Lophotrochozoa</taxon>
        <taxon>Mollusca</taxon>
        <taxon>Gastropoda</taxon>
        <taxon>Heterobranchia</taxon>
        <taxon>Euthyneura</taxon>
        <taxon>Panpulmonata</taxon>
        <taxon>Hygrophila</taxon>
        <taxon>Lymnaeoidea</taxon>
        <taxon>Lymnaeidae</taxon>
        <taxon>Lymnaea</taxon>
    </lineage>
</organism>